<evidence type="ECO:0000313" key="1">
    <source>
        <dbReference type="EMBL" id="KKD37354.1"/>
    </source>
</evidence>
<proteinExistence type="predicted"/>
<dbReference type="EMBL" id="LATL02000311">
    <property type="protein sequence ID" value="KKD37354.1"/>
    <property type="molecule type" value="Genomic_DNA"/>
</dbReference>
<dbReference type="AlphaFoldDB" id="A0A0F5YEL4"/>
<name>A0A0F5YEL4_9CYAN</name>
<protein>
    <submittedName>
        <fullName evidence="1">Uncharacterized protein</fullName>
    </submittedName>
</protein>
<reference evidence="1 2" key="1">
    <citation type="submission" date="2015-06" db="EMBL/GenBank/DDBJ databases">
        <title>Draft genome assembly of filamentous brackish cyanobacterium Limnoraphis robusta strain CS-951.</title>
        <authorList>
            <person name="Willis A."/>
            <person name="Parks M."/>
            <person name="Burford M.A."/>
        </authorList>
    </citation>
    <scope>NUCLEOTIDE SEQUENCE [LARGE SCALE GENOMIC DNA]</scope>
    <source>
        <strain evidence="1 2">CS-951</strain>
    </source>
</reference>
<gene>
    <name evidence="1" type="ORF">WN50_14735</name>
</gene>
<dbReference type="Proteomes" id="UP000033607">
    <property type="component" value="Unassembled WGS sequence"/>
</dbReference>
<organism evidence="1 2">
    <name type="scientific">Limnoraphis robusta CS-951</name>
    <dbReference type="NCBI Taxonomy" id="1637645"/>
    <lineage>
        <taxon>Bacteria</taxon>
        <taxon>Bacillati</taxon>
        <taxon>Cyanobacteriota</taxon>
        <taxon>Cyanophyceae</taxon>
        <taxon>Oscillatoriophycideae</taxon>
        <taxon>Oscillatoriales</taxon>
        <taxon>Sirenicapillariaceae</taxon>
        <taxon>Limnoraphis</taxon>
    </lineage>
</organism>
<accession>A0A0F5YEL4</accession>
<evidence type="ECO:0000313" key="2">
    <source>
        <dbReference type="Proteomes" id="UP000033607"/>
    </source>
</evidence>
<comment type="caution">
    <text evidence="1">The sequence shown here is derived from an EMBL/GenBank/DDBJ whole genome shotgun (WGS) entry which is preliminary data.</text>
</comment>
<sequence length="75" mass="8690">METQFLWTQNWYPVIPLNYLDVSCPTALTLLDKKLVIISFSVAFPKKVYLLSSFILKFCSLNPGFFDKLGLKLRD</sequence>